<sequence>MQVQLWQAPIGGSKQNAGCVFNPALGFLSFTARTQFASPNPQIQYCTKYKLILPLLVFIVHSPFFANYSSSVKSQSIPFTMVKFAVSHNALLVIGMLLTGSINTLSKKAQNQVSSEGIDGTVRTFSKPWLQTFFMFIGESLCLIGLYVQRRRETAARLQMLSASVNQDPFASSYASPDPASSSLLPRTAASKNADVDTSKHVDRITHKRTWRQVLIFLIPTCFDLTGTTLAGIALLYCAASVWQIMRGSIIIFSAVLSVLFLKRTLGPHKWTGLFIVFCGLAMVGVASVLADSGDDSHPTSEVVLGIALNLAGQLCSAGQVVVEEKLIKAANYPPMEVVGREGLFGALISMFVALPIVYFIPGSQPSEVGSHGSYENALDGFVQMYHSGALIAFVVVYVFSIAFYNFFGLAVTKAMTAVHRTLIDACRTVLVWLVGLVIYYGITDSLGEQWTNYSPLEVAGFLTLVFGTLVYNNIVKLPGFKHDVPPPTCSETQPLLSPNLNAGNPQVV</sequence>
<dbReference type="InterPro" id="IPR007271">
    <property type="entry name" value="Nuc_sug_transpt"/>
</dbReference>
<dbReference type="InterPro" id="IPR037185">
    <property type="entry name" value="EmrE-like"/>
</dbReference>
<dbReference type="FunCoup" id="A0A0D2WV15">
    <property type="interactions" value="81"/>
</dbReference>
<evidence type="ECO:0000313" key="6">
    <source>
        <dbReference type="EMBL" id="KJE96560.1"/>
    </source>
</evidence>
<evidence type="ECO:0000256" key="2">
    <source>
        <dbReference type="ARBA" id="ARBA00022692"/>
    </source>
</evidence>
<dbReference type="GO" id="GO:0015165">
    <property type="term" value="F:pyrimidine nucleotide-sugar transmembrane transporter activity"/>
    <property type="evidence" value="ECO:0007669"/>
    <property type="project" value="InterPro"/>
</dbReference>
<feature type="transmembrane region" description="Helical" evidence="5">
    <location>
        <begin position="423"/>
        <end position="443"/>
    </location>
</feature>
<feature type="transmembrane region" description="Helical" evidence="5">
    <location>
        <begin position="455"/>
        <end position="472"/>
    </location>
</feature>
<keyword evidence="2 5" id="KW-0812">Transmembrane</keyword>
<dbReference type="STRING" id="595528.A0A0D2WV15"/>
<protein>
    <recommendedName>
        <fullName evidence="8">EamA domain-containing protein</fullName>
    </recommendedName>
</protein>
<evidence type="ECO:0000256" key="4">
    <source>
        <dbReference type="ARBA" id="ARBA00023136"/>
    </source>
</evidence>
<keyword evidence="4 5" id="KW-0472">Membrane</keyword>
<evidence type="ECO:0000256" key="1">
    <source>
        <dbReference type="ARBA" id="ARBA00004141"/>
    </source>
</evidence>
<keyword evidence="3 5" id="KW-1133">Transmembrane helix</keyword>
<feature type="transmembrane region" description="Helical" evidence="5">
    <location>
        <begin position="51"/>
        <end position="69"/>
    </location>
</feature>
<keyword evidence="7" id="KW-1185">Reference proteome</keyword>
<evidence type="ECO:0000256" key="5">
    <source>
        <dbReference type="SAM" id="Phobius"/>
    </source>
</evidence>
<dbReference type="PANTHER" id="PTHR13146">
    <property type="match status" value="1"/>
</dbReference>
<feature type="transmembrane region" description="Helical" evidence="5">
    <location>
        <begin position="344"/>
        <end position="361"/>
    </location>
</feature>
<feature type="transmembrane region" description="Helical" evidence="5">
    <location>
        <begin position="129"/>
        <end position="148"/>
    </location>
</feature>
<name>A0A0D2WV15_CAPO3</name>
<gene>
    <name evidence="6" type="ORF">CAOG_006865</name>
</gene>
<evidence type="ECO:0000313" key="7">
    <source>
        <dbReference type="Proteomes" id="UP000008743"/>
    </source>
</evidence>
<dbReference type="PhylomeDB" id="A0A0D2WV15"/>
<dbReference type="eggNOG" id="KOG3912">
    <property type="taxonomic scope" value="Eukaryota"/>
</dbReference>
<feature type="transmembrane region" description="Helical" evidence="5">
    <location>
        <begin position="274"/>
        <end position="291"/>
    </location>
</feature>
<evidence type="ECO:0000256" key="3">
    <source>
        <dbReference type="ARBA" id="ARBA00022989"/>
    </source>
</evidence>
<evidence type="ECO:0008006" key="8">
    <source>
        <dbReference type="Google" id="ProtNLM"/>
    </source>
</evidence>
<dbReference type="Proteomes" id="UP000008743">
    <property type="component" value="Unassembled WGS sequence"/>
</dbReference>
<dbReference type="AlphaFoldDB" id="A0A0D2WV15"/>
<feature type="transmembrane region" description="Helical" evidence="5">
    <location>
        <begin position="243"/>
        <end position="262"/>
    </location>
</feature>
<feature type="transmembrane region" description="Helical" evidence="5">
    <location>
        <begin position="303"/>
        <end position="323"/>
    </location>
</feature>
<feature type="transmembrane region" description="Helical" evidence="5">
    <location>
        <begin position="214"/>
        <end position="237"/>
    </location>
</feature>
<proteinExistence type="predicted"/>
<dbReference type="GO" id="GO:0000139">
    <property type="term" value="C:Golgi membrane"/>
    <property type="evidence" value="ECO:0007669"/>
    <property type="project" value="InterPro"/>
</dbReference>
<feature type="transmembrane region" description="Helical" evidence="5">
    <location>
        <begin position="390"/>
        <end position="411"/>
    </location>
</feature>
<dbReference type="EMBL" id="KE346371">
    <property type="protein sequence ID" value="KJE96560.1"/>
    <property type="molecule type" value="Genomic_DNA"/>
</dbReference>
<dbReference type="OrthoDB" id="29773at2759"/>
<reference evidence="7" key="1">
    <citation type="submission" date="2011-02" db="EMBL/GenBank/DDBJ databases">
        <title>The Genome Sequence of Capsaspora owczarzaki ATCC 30864.</title>
        <authorList>
            <person name="Russ C."/>
            <person name="Cuomo C."/>
            <person name="Burger G."/>
            <person name="Gray M.W."/>
            <person name="Holland P.W.H."/>
            <person name="King N."/>
            <person name="Lang F.B.F."/>
            <person name="Roger A.J."/>
            <person name="Ruiz-Trillo I."/>
            <person name="Young S.K."/>
            <person name="Zeng Q."/>
            <person name="Gargeya S."/>
            <person name="Alvarado L."/>
            <person name="Berlin A."/>
            <person name="Chapman S.B."/>
            <person name="Chen Z."/>
            <person name="Freedman E."/>
            <person name="Gellesch M."/>
            <person name="Goldberg J."/>
            <person name="Griggs A."/>
            <person name="Gujja S."/>
            <person name="Heilman E."/>
            <person name="Heiman D."/>
            <person name="Howarth C."/>
            <person name="Mehta T."/>
            <person name="Neiman D."/>
            <person name="Pearson M."/>
            <person name="Roberts A."/>
            <person name="Saif S."/>
            <person name="Shea T."/>
            <person name="Shenoy N."/>
            <person name="Sisk P."/>
            <person name="Stolte C."/>
            <person name="Sykes S."/>
            <person name="White J."/>
            <person name="Yandava C."/>
            <person name="Haas B."/>
            <person name="Nusbaum C."/>
            <person name="Birren B."/>
        </authorList>
    </citation>
    <scope>NUCLEOTIDE SEQUENCE</scope>
    <source>
        <strain evidence="7">ATCC 30864</strain>
    </source>
</reference>
<accession>A0A0D2WV15</accession>
<dbReference type="InParanoid" id="A0A0D2WV15"/>
<dbReference type="Pfam" id="PF04142">
    <property type="entry name" value="Nuc_sug_transp"/>
    <property type="match status" value="1"/>
</dbReference>
<feature type="transmembrane region" description="Helical" evidence="5">
    <location>
        <begin position="81"/>
        <end position="102"/>
    </location>
</feature>
<dbReference type="SUPFAM" id="SSF103481">
    <property type="entry name" value="Multidrug resistance efflux transporter EmrE"/>
    <property type="match status" value="1"/>
</dbReference>
<organism evidence="6 7">
    <name type="scientific">Capsaspora owczarzaki (strain ATCC 30864)</name>
    <dbReference type="NCBI Taxonomy" id="595528"/>
    <lineage>
        <taxon>Eukaryota</taxon>
        <taxon>Filasterea</taxon>
        <taxon>Capsaspora</taxon>
    </lineage>
</organism>
<comment type="subcellular location">
    <subcellularLocation>
        <location evidence="1">Membrane</location>
        <topology evidence="1">Multi-pass membrane protein</topology>
    </subcellularLocation>
</comment>